<dbReference type="AlphaFoldDB" id="D5MFM0"/>
<accession>D5MFM0</accession>
<protein>
    <submittedName>
        <fullName evidence="2">Uncharacterized protein</fullName>
    </submittedName>
</protein>
<organism evidence="2 3">
    <name type="scientific">Methylomirabilis oxygeniifera</name>
    <dbReference type="NCBI Taxonomy" id="671143"/>
    <lineage>
        <taxon>Bacteria</taxon>
        <taxon>Candidatus Methylomirabilota</taxon>
        <taxon>Candidatus Methylomirabilia</taxon>
        <taxon>Candidatus Methylomirabilales</taxon>
        <taxon>Candidatus Methylomirabilaceae</taxon>
        <taxon>Candidatus Methylomirabilis</taxon>
    </lineage>
</organism>
<dbReference type="Proteomes" id="UP000006898">
    <property type="component" value="Chromosome"/>
</dbReference>
<proteinExistence type="predicted"/>
<sequence>MRAVAWTWICISPLLFVMAAISTVQSLTVYYVQLACFGAVAVMGLLGGIALLLGRPVGRKILSGVSWLGFGYFTLAAAFIVPLHILRGPEVSVMSIGVTSLLAAAIAAPGLFFLAMTRKLRNAQPAAQPDAAPPHRLT</sequence>
<feature type="transmembrane region" description="Helical" evidence="1">
    <location>
        <begin position="65"/>
        <end position="85"/>
    </location>
</feature>
<evidence type="ECO:0000313" key="2">
    <source>
        <dbReference type="EMBL" id="CBE68551.1"/>
    </source>
</evidence>
<dbReference type="EMBL" id="FP565575">
    <property type="protein sequence ID" value="CBE68551.1"/>
    <property type="molecule type" value="Genomic_DNA"/>
</dbReference>
<name>D5MFM0_METO1</name>
<dbReference type="STRING" id="671143.DAMO_1491"/>
<keyword evidence="1" id="KW-0472">Membrane</keyword>
<dbReference type="HOGENOM" id="CLU_1851477_0_0_0"/>
<evidence type="ECO:0000313" key="3">
    <source>
        <dbReference type="Proteomes" id="UP000006898"/>
    </source>
</evidence>
<reference evidence="2 3" key="1">
    <citation type="journal article" date="2010" name="Nature">
        <title>Nitrite-driven anaerobic methane oxidation by oxygenic bacteria.</title>
        <authorList>
            <person name="Ettwig K.F."/>
            <person name="Butler M.K."/>
            <person name="Le Paslier D."/>
            <person name="Pelletier E."/>
            <person name="Mangenot S."/>
            <person name="Kuypers M.M.M."/>
            <person name="Schreiber F."/>
            <person name="Dutilh B.E."/>
            <person name="Zedelius J."/>
            <person name="de Beer D."/>
            <person name="Gloerich J."/>
            <person name="Wessels H.J.C.T."/>
            <person name="van Allen T."/>
            <person name="Luesken F."/>
            <person name="Wu M."/>
            <person name="van de Pas-Schoonen K.T."/>
            <person name="Op den Camp H.J.M."/>
            <person name="Janssen-Megens E.M."/>
            <person name="Francoijs K-J."/>
            <person name="Stunnenberg H."/>
            <person name="Weissenbach J."/>
            <person name="Jetten M.S.M."/>
            <person name="Strous M."/>
        </authorList>
    </citation>
    <scope>NUCLEOTIDE SEQUENCE [LARGE SCALE GENOMIC DNA]</scope>
</reference>
<keyword evidence="1" id="KW-1133">Transmembrane helix</keyword>
<evidence type="ECO:0000256" key="1">
    <source>
        <dbReference type="SAM" id="Phobius"/>
    </source>
</evidence>
<gene>
    <name evidence="2" type="ORF">DAMO_1491</name>
</gene>
<keyword evidence="1" id="KW-0812">Transmembrane</keyword>
<feature type="transmembrane region" description="Helical" evidence="1">
    <location>
        <begin position="91"/>
        <end position="114"/>
    </location>
</feature>
<dbReference type="KEGG" id="mox:DAMO_1491"/>
<feature type="transmembrane region" description="Helical" evidence="1">
    <location>
        <begin position="29"/>
        <end position="53"/>
    </location>
</feature>